<name>A0A8T8WKZ5_ASPJA</name>
<reference evidence="1 2" key="1">
    <citation type="submission" date="2018-02" db="EMBL/GenBank/DDBJ databases">
        <title>The genomes of Aspergillus section Nigri reveals drivers in fungal speciation.</title>
        <authorList>
            <consortium name="DOE Joint Genome Institute"/>
            <person name="Vesth T.C."/>
            <person name="Nybo J."/>
            <person name="Theobald S."/>
            <person name="Brandl J."/>
            <person name="Frisvad J.C."/>
            <person name="Nielsen K.F."/>
            <person name="Lyhne E.K."/>
            <person name="Kogle M.E."/>
            <person name="Kuo A."/>
            <person name="Riley R."/>
            <person name="Clum A."/>
            <person name="Nolan M."/>
            <person name="Lipzen A."/>
            <person name="Salamov A."/>
            <person name="Henrissat B."/>
            <person name="Wiebenga A."/>
            <person name="De vries R.P."/>
            <person name="Grigoriev I.V."/>
            <person name="Mortensen U.H."/>
            <person name="Andersen M.R."/>
            <person name="Baker S.E."/>
        </authorList>
    </citation>
    <scope>NUCLEOTIDE SEQUENCE [LARGE SCALE GENOMIC DNA]</scope>
    <source>
        <strain evidence="1 2">CBS 114.51</strain>
    </source>
</reference>
<dbReference type="Gene3D" id="3.20.20.70">
    <property type="entry name" value="Aldolase class I"/>
    <property type="match status" value="1"/>
</dbReference>
<evidence type="ECO:0000313" key="2">
    <source>
        <dbReference type="Proteomes" id="UP000249497"/>
    </source>
</evidence>
<proteinExistence type="predicted"/>
<dbReference type="SUPFAM" id="SSF51395">
    <property type="entry name" value="FMN-linked oxidoreductases"/>
    <property type="match status" value="1"/>
</dbReference>
<dbReference type="OrthoDB" id="276546at2759"/>
<protein>
    <recommendedName>
        <fullName evidence="3">NADH:flavin oxidoreductase/NADH oxidase N-terminal domain-containing protein</fullName>
    </recommendedName>
</protein>
<evidence type="ECO:0000313" key="1">
    <source>
        <dbReference type="EMBL" id="RAH76354.1"/>
    </source>
</evidence>
<dbReference type="GeneID" id="37179080"/>
<dbReference type="AlphaFoldDB" id="A0A8T8WKZ5"/>
<dbReference type="Proteomes" id="UP000249497">
    <property type="component" value="Unassembled WGS sequence"/>
</dbReference>
<keyword evidence="2" id="KW-1185">Reference proteome</keyword>
<dbReference type="EMBL" id="KZ824873">
    <property type="protein sequence ID" value="RAH76354.1"/>
    <property type="molecule type" value="Genomic_DNA"/>
</dbReference>
<gene>
    <name evidence="1" type="ORF">BO86DRAFT_423230</name>
</gene>
<evidence type="ECO:0008006" key="3">
    <source>
        <dbReference type="Google" id="ProtNLM"/>
    </source>
</evidence>
<sequence length="262" mass="29229">MAELLEPVILGDNIQLRKHLISPHGAKWPHASVMDNDEHARAWTKVTSAVHDRGGRSSSSLGRIQNGNMPMLKDNGYLVHAPSKIAAKKGKLRTIEGTPGHTHNIVEIDNPEPFVVQYRHSVTLAKEAGFDGIELLSQGGLAVSWNQDSAPDDYNDTAVSYQGLSKTYTYYIEELMRRDLAFINLSRRGCDVGRETDEYFESPPRPQGKKLAPKYDPFLQCGPMVRFPGSQTMLMVNHEYTMEEASALIETGRFIGTVVIFK</sequence>
<organism evidence="1 2">
    <name type="scientific">Aspergillus japonicus CBS 114.51</name>
    <dbReference type="NCBI Taxonomy" id="1448312"/>
    <lineage>
        <taxon>Eukaryota</taxon>
        <taxon>Fungi</taxon>
        <taxon>Dikarya</taxon>
        <taxon>Ascomycota</taxon>
        <taxon>Pezizomycotina</taxon>
        <taxon>Eurotiomycetes</taxon>
        <taxon>Eurotiomycetidae</taxon>
        <taxon>Eurotiales</taxon>
        <taxon>Aspergillaceae</taxon>
        <taxon>Aspergillus</taxon>
        <taxon>Aspergillus subgen. Circumdati</taxon>
    </lineage>
</organism>
<dbReference type="RefSeq" id="XP_025522248.1">
    <property type="nucleotide sequence ID" value="XM_025675388.1"/>
</dbReference>
<dbReference type="InterPro" id="IPR013785">
    <property type="entry name" value="Aldolase_TIM"/>
</dbReference>
<accession>A0A8T8WKZ5</accession>